<feature type="non-terminal residue" evidence="6">
    <location>
        <position position="1"/>
    </location>
</feature>
<dbReference type="AlphaFoldDB" id="A0A9P8KYL8"/>
<reference evidence="6" key="1">
    <citation type="submission" date="2021-03" db="EMBL/GenBank/DDBJ databases">
        <title>Comparative genomics and phylogenomic investigation of the class Geoglossomycetes provide insights into ecological specialization and systematics.</title>
        <authorList>
            <person name="Melie T."/>
            <person name="Pirro S."/>
            <person name="Miller A.N."/>
            <person name="Quandt A."/>
        </authorList>
    </citation>
    <scope>NUCLEOTIDE SEQUENCE</scope>
    <source>
        <strain evidence="6">CAQ_001_2017</strain>
    </source>
</reference>
<dbReference type="GO" id="GO:0005664">
    <property type="term" value="C:nuclear origin of replication recognition complex"/>
    <property type="evidence" value="ECO:0007669"/>
    <property type="project" value="TreeGrafter"/>
</dbReference>
<protein>
    <recommendedName>
        <fullName evidence="5">Origin recognition complex subunit 4 C-terminal domain-containing protein</fullName>
    </recommendedName>
</protein>
<dbReference type="InterPro" id="IPR016527">
    <property type="entry name" value="ORC4"/>
</dbReference>
<sequence length="196" mass="21180">DLGKDKHFKLLLQSIFHTTKGVGDFHAACLLPIINLSPQNLQHLKGLDFIENSLAPPDTKLHILEGLSDLELSLLIAAARLDIILDTDTCNFNMAYDEYTALASRVRLQSSASGAAAVGAGSKIWGREVGLGAWERLAEYGLIFPAVGGATGAAGNSGTRDVGRMGRMFRIDVGLEEIWQSTPNLGTVMTKWCREI</sequence>
<dbReference type="EMBL" id="JAGHQM010004042">
    <property type="protein sequence ID" value="KAH0538048.1"/>
    <property type="molecule type" value="Genomic_DNA"/>
</dbReference>
<organism evidence="6 7">
    <name type="scientific">Trichoglossum hirsutum</name>
    <dbReference type="NCBI Taxonomy" id="265104"/>
    <lineage>
        <taxon>Eukaryota</taxon>
        <taxon>Fungi</taxon>
        <taxon>Dikarya</taxon>
        <taxon>Ascomycota</taxon>
        <taxon>Pezizomycotina</taxon>
        <taxon>Geoglossomycetes</taxon>
        <taxon>Geoglossales</taxon>
        <taxon>Geoglossaceae</taxon>
        <taxon>Trichoglossum</taxon>
    </lineage>
</organism>
<accession>A0A9P8KYL8</accession>
<dbReference type="Pfam" id="PF14629">
    <property type="entry name" value="ORC4_C"/>
    <property type="match status" value="1"/>
</dbReference>
<keyword evidence="2" id="KW-0235">DNA replication</keyword>
<evidence type="ECO:0000313" key="6">
    <source>
        <dbReference type="EMBL" id="KAH0538048.1"/>
    </source>
</evidence>
<dbReference type="PANTHER" id="PTHR12087:SF0">
    <property type="entry name" value="ORIGIN RECOGNITION COMPLEX SUBUNIT 4"/>
    <property type="match status" value="1"/>
</dbReference>
<proteinExistence type="predicted"/>
<evidence type="ECO:0000256" key="4">
    <source>
        <dbReference type="ARBA" id="ARBA00023242"/>
    </source>
</evidence>
<dbReference type="GO" id="GO:0003688">
    <property type="term" value="F:DNA replication origin binding"/>
    <property type="evidence" value="ECO:0007669"/>
    <property type="project" value="TreeGrafter"/>
</dbReference>
<dbReference type="GO" id="GO:0006270">
    <property type="term" value="P:DNA replication initiation"/>
    <property type="evidence" value="ECO:0007669"/>
    <property type="project" value="TreeGrafter"/>
</dbReference>
<evidence type="ECO:0000256" key="2">
    <source>
        <dbReference type="ARBA" id="ARBA00022705"/>
    </source>
</evidence>
<dbReference type="Proteomes" id="UP000750711">
    <property type="component" value="Unassembled WGS sequence"/>
</dbReference>
<evidence type="ECO:0000259" key="5">
    <source>
        <dbReference type="Pfam" id="PF14629"/>
    </source>
</evidence>
<comment type="subcellular location">
    <subcellularLocation>
        <location evidence="1">Nucleus</location>
    </subcellularLocation>
</comment>
<evidence type="ECO:0000313" key="7">
    <source>
        <dbReference type="Proteomes" id="UP000750711"/>
    </source>
</evidence>
<comment type="caution">
    <text evidence="6">The sequence shown here is derived from an EMBL/GenBank/DDBJ whole genome shotgun (WGS) entry which is preliminary data.</text>
</comment>
<keyword evidence="4" id="KW-0539">Nucleus</keyword>
<gene>
    <name evidence="6" type="ORF">GP486_008803</name>
</gene>
<evidence type="ECO:0000256" key="1">
    <source>
        <dbReference type="ARBA" id="ARBA00004123"/>
    </source>
</evidence>
<dbReference type="PANTHER" id="PTHR12087">
    <property type="entry name" value="ORIGIN RECOGNITION COMPLEX SUBUNIT 4"/>
    <property type="match status" value="1"/>
</dbReference>
<keyword evidence="3" id="KW-0238">DNA-binding</keyword>
<dbReference type="InterPro" id="IPR032705">
    <property type="entry name" value="ORC4_C"/>
</dbReference>
<evidence type="ECO:0000256" key="3">
    <source>
        <dbReference type="ARBA" id="ARBA00023125"/>
    </source>
</evidence>
<name>A0A9P8KYL8_9PEZI</name>
<feature type="domain" description="Origin recognition complex subunit 4 C-terminal" evidence="5">
    <location>
        <begin position="4"/>
        <end position="179"/>
    </location>
</feature>
<keyword evidence="7" id="KW-1185">Reference proteome</keyword>